<proteinExistence type="predicted"/>
<gene>
    <name evidence="2" type="ORF">CAEBREN_11514</name>
</gene>
<evidence type="ECO:0000256" key="1">
    <source>
        <dbReference type="SAM" id="MobiDB-lite"/>
    </source>
</evidence>
<organism evidence="3">
    <name type="scientific">Caenorhabditis brenneri</name>
    <name type="common">Nematode worm</name>
    <dbReference type="NCBI Taxonomy" id="135651"/>
    <lineage>
        <taxon>Eukaryota</taxon>
        <taxon>Metazoa</taxon>
        <taxon>Ecdysozoa</taxon>
        <taxon>Nematoda</taxon>
        <taxon>Chromadorea</taxon>
        <taxon>Rhabditida</taxon>
        <taxon>Rhabditina</taxon>
        <taxon>Rhabditomorpha</taxon>
        <taxon>Rhabditoidea</taxon>
        <taxon>Rhabditidae</taxon>
        <taxon>Peloderinae</taxon>
        <taxon>Caenorhabditis</taxon>
    </lineage>
</organism>
<evidence type="ECO:0000313" key="3">
    <source>
        <dbReference type="Proteomes" id="UP000008068"/>
    </source>
</evidence>
<dbReference type="AlphaFoldDB" id="G0MPF2"/>
<feature type="region of interest" description="Disordered" evidence="1">
    <location>
        <begin position="131"/>
        <end position="153"/>
    </location>
</feature>
<name>G0MPF2_CAEBE</name>
<accession>G0MPF2</accession>
<dbReference type="EMBL" id="GL379805">
    <property type="protein sequence ID" value="EGT39787.1"/>
    <property type="molecule type" value="Genomic_DNA"/>
</dbReference>
<sequence>MIRFSRLDKFVKTITKELENGNRKKWALKKLTTLNLPMEVYQRFEIGEFASLFVSLGFCTDLCEKLLTKAEDEQKKSRKRRMSSFYLSNKDGEPACKKMKGGSQDKKDVQQWEKLGKLRIKKIKQQLKDMEKEAVSKGNVHRRSTRNCVTKNV</sequence>
<dbReference type="Proteomes" id="UP000008068">
    <property type="component" value="Unassembled WGS sequence"/>
</dbReference>
<dbReference type="InParanoid" id="G0MPF2"/>
<reference evidence="3" key="1">
    <citation type="submission" date="2011-07" db="EMBL/GenBank/DDBJ databases">
        <authorList>
            <consortium name="Caenorhabditis brenneri Sequencing and Analysis Consortium"/>
            <person name="Wilson R.K."/>
        </authorList>
    </citation>
    <scope>NUCLEOTIDE SEQUENCE [LARGE SCALE GENOMIC DNA]</scope>
    <source>
        <strain evidence="3">PB2801</strain>
    </source>
</reference>
<evidence type="ECO:0000313" key="2">
    <source>
        <dbReference type="EMBL" id="EGT39787.1"/>
    </source>
</evidence>
<protein>
    <submittedName>
        <fullName evidence="2">Uncharacterized protein</fullName>
    </submittedName>
</protein>
<dbReference type="HOGENOM" id="CLU_1961509_0_0_1"/>
<keyword evidence="3" id="KW-1185">Reference proteome</keyword>
<feature type="region of interest" description="Disordered" evidence="1">
    <location>
        <begin position="72"/>
        <end position="108"/>
    </location>
</feature>